<dbReference type="Proteomes" id="UP000434044">
    <property type="component" value="Unassembled WGS sequence"/>
</dbReference>
<dbReference type="Gene3D" id="3.40.50.620">
    <property type="entry name" value="HUPs"/>
    <property type="match status" value="1"/>
</dbReference>
<dbReference type="InterPro" id="IPR015262">
    <property type="entry name" value="tRNA_Ile_lys_synt_subst-bd"/>
</dbReference>
<evidence type="ECO:0000313" key="11">
    <source>
        <dbReference type="Proteomes" id="UP000434044"/>
    </source>
</evidence>
<evidence type="ECO:0000256" key="2">
    <source>
        <dbReference type="ARBA" id="ARBA00022490"/>
    </source>
</evidence>
<dbReference type="SUPFAM" id="SSF56037">
    <property type="entry name" value="PheT/TilS domain"/>
    <property type="match status" value="1"/>
</dbReference>
<dbReference type="Pfam" id="PF01171">
    <property type="entry name" value="ATP_bind_3"/>
    <property type="match status" value="1"/>
</dbReference>
<dbReference type="GO" id="GO:0005524">
    <property type="term" value="F:ATP binding"/>
    <property type="evidence" value="ECO:0007669"/>
    <property type="project" value="UniProtKB-UniRule"/>
</dbReference>
<keyword evidence="3 8" id="KW-0436">Ligase</keyword>
<dbReference type="PANTHER" id="PTHR43033">
    <property type="entry name" value="TRNA(ILE)-LYSIDINE SYNTHASE-RELATED"/>
    <property type="match status" value="1"/>
</dbReference>
<evidence type="ECO:0000256" key="7">
    <source>
        <dbReference type="ARBA" id="ARBA00048539"/>
    </source>
</evidence>
<comment type="similarity">
    <text evidence="8">Belongs to the tRNA(Ile)-lysidine synthase family.</text>
</comment>
<organism evidence="10 11">
    <name type="scientific">Allochromatium palmeri</name>
    <dbReference type="NCBI Taxonomy" id="231048"/>
    <lineage>
        <taxon>Bacteria</taxon>
        <taxon>Pseudomonadati</taxon>
        <taxon>Pseudomonadota</taxon>
        <taxon>Gammaproteobacteria</taxon>
        <taxon>Chromatiales</taxon>
        <taxon>Chromatiaceae</taxon>
        <taxon>Allochromatium</taxon>
    </lineage>
</organism>
<dbReference type="SMART" id="SM00977">
    <property type="entry name" value="TilS_C"/>
    <property type="match status" value="1"/>
</dbReference>
<evidence type="ECO:0000256" key="4">
    <source>
        <dbReference type="ARBA" id="ARBA00022694"/>
    </source>
</evidence>
<dbReference type="GO" id="GO:0006400">
    <property type="term" value="P:tRNA modification"/>
    <property type="evidence" value="ECO:0007669"/>
    <property type="project" value="UniProtKB-UniRule"/>
</dbReference>
<feature type="binding site" evidence="8">
    <location>
        <begin position="28"/>
        <end position="33"/>
    </location>
    <ligand>
        <name>ATP</name>
        <dbReference type="ChEBI" id="CHEBI:30616"/>
    </ligand>
</feature>
<keyword evidence="2 8" id="KW-0963">Cytoplasm</keyword>
<comment type="catalytic activity">
    <reaction evidence="7 8">
        <text>cytidine(34) in tRNA(Ile2) + L-lysine + ATP = lysidine(34) in tRNA(Ile2) + AMP + diphosphate + H(+)</text>
        <dbReference type="Rhea" id="RHEA:43744"/>
        <dbReference type="Rhea" id="RHEA-COMP:10625"/>
        <dbReference type="Rhea" id="RHEA-COMP:10670"/>
        <dbReference type="ChEBI" id="CHEBI:15378"/>
        <dbReference type="ChEBI" id="CHEBI:30616"/>
        <dbReference type="ChEBI" id="CHEBI:32551"/>
        <dbReference type="ChEBI" id="CHEBI:33019"/>
        <dbReference type="ChEBI" id="CHEBI:82748"/>
        <dbReference type="ChEBI" id="CHEBI:83665"/>
        <dbReference type="ChEBI" id="CHEBI:456215"/>
        <dbReference type="EC" id="6.3.4.19"/>
    </reaction>
</comment>
<dbReference type="CDD" id="cd01992">
    <property type="entry name" value="TilS_N"/>
    <property type="match status" value="1"/>
</dbReference>
<accession>A0A6N8EAX5</accession>
<dbReference type="EMBL" id="WNKT01000009">
    <property type="protein sequence ID" value="MTW20691.1"/>
    <property type="molecule type" value="Genomic_DNA"/>
</dbReference>
<comment type="function">
    <text evidence="8">Ligates lysine onto the cytidine present at position 34 of the AUA codon-specific tRNA(Ile) that contains the anticodon CAU, in an ATP-dependent manner. Cytidine is converted to lysidine, thus changing the amino acid specificity of the tRNA from methionine to isoleucine.</text>
</comment>
<dbReference type="HAMAP" id="MF_01161">
    <property type="entry name" value="tRNA_Ile_lys_synt"/>
    <property type="match status" value="1"/>
</dbReference>
<dbReference type="RefSeq" id="WP_186342920.1">
    <property type="nucleotide sequence ID" value="NZ_WNKT01000009.1"/>
</dbReference>
<dbReference type="Pfam" id="PF11734">
    <property type="entry name" value="TilS_C"/>
    <property type="match status" value="1"/>
</dbReference>
<evidence type="ECO:0000256" key="6">
    <source>
        <dbReference type="ARBA" id="ARBA00022840"/>
    </source>
</evidence>
<dbReference type="AlphaFoldDB" id="A0A6N8EAX5"/>
<comment type="domain">
    <text evidence="8">The N-terminal region contains the highly conserved SGGXDS motif, predicted to be a P-loop motif involved in ATP binding.</text>
</comment>
<feature type="domain" description="Lysidine-tRNA(Ile) synthetase C-terminal" evidence="9">
    <location>
        <begin position="392"/>
        <end position="460"/>
    </location>
</feature>
<keyword evidence="11" id="KW-1185">Reference proteome</keyword>
<dbReference type="PANTHER" id="PTHR43033:SF1">
    <property type="entry name" value="TRNA(ILE)-LYSIDINE SYNTHASE-RELATED"/>
    <property type="match status" value="1"/>
</dbReference>
<dbReference type="InterPro" id="IPR012796">
    <property type="entry name" value="Lysidine-tRNA-synth_C"/>
</dbReference>
<reference evidence="10 11" key="1">
    <citation type="submission" date="2019-11" db="EMBL/GenBank/DDBJ databases">
        <title>Whole-genome sequence of the anaerobic purple sulfur bacterium Allochromatium palmeri DSM 15591.</title>
        <authorList>
            <person name="Kyndt J.A."/>
            <person name="Meyer T.E."/>
        </authorList>
    </citation>
    <scope>NUCLEOTIDE SEQUENCE [LARGE SCALE GENOMIC DNA]</scope>
    <source>
        <strain evidence="10 11">DSM 15591</strain>
    </source>
</reference>
<proteinExistence type="inferred from homology"/>
<dbReference type="NCBIfam" id="TIGR02432">
    <property type="entry name" value="lysidine_TilS_N"/>
    <property type="match status" value="1"/>
</dbReference>
<keyword evidence="6 8" id="KW-0067">ATP-binding</keyword>
<evidence type="ECO:0000313" key="10">
    <source>
        <dbReference type="EMBL" id="MTW20691.1"/>
    </source>
</evidence>
<dbReference type="NCBIfam" id="TIGR02433">
    <property type="entry name" value="lysidine_TilS_C"/>
    <property type="match status" value="1"/>
</dbReference>
<evidence type="ECO:0000256" key="5">
    <source>
        <dbReference type="ARBA" id="ARBA00022741"/>
    </source>
</evidence>
<dbReference type="InterPro" id="IPR012795">
    <property type="entry name" value="tRNA_Ile_lys_synt_N"/>
</dbReference>
<dbReference type="Pfam" id="PF09179">
    <property type="entry name" value="TilS"/>
    <property type="match status" value="1"/>
</dbReference>
<evidence type="ECO:0000256" key="1">
    <source>
        <dbReference type="ARBA" id="ARBA00004496"/>
    </source>
</evidence>
<sequence>MTTEFSPEALLEWLAPCGAIPHYWIAYSGGLDSTVLLDALVAIRERLPGEPALDRFSAVHVDHGLHADSAGWARHCAARCAALAVPLHVERPTSTPRPGESLEAWARAARYAIFRRLLAPGECLLTAQHRDDQAETLLLALLRGSGPHGLAAMPVVAPLGAGRLVRPLLDFSRQSLADYAHREGLDWIEDPSNDHTAFDRNYLRHRVLPLLRARWPSVATTLSRSARHCAEAAGLVDQYAEQALADVRGRQPGALSLAALGCLERPLRKAVVRRWLVERGFRAPEARRLDRLLDELPAARDDANPGVVWEGCEVRRYRGELLAFRPLPPLLPSETCIVWPITAEQGVLELPTGFGQLEWRLRPEEMSRVGTIPAPERNMRPASIGAMTTIELQIRFGQFGHSCRSGANRPRQNLKKCFQAAGVPVWLRRHLPMIFQGERLIAIAGVGACHGQADGIGLSFELLWSGFTWEPDWPGLSRPLDVRVIDDIGAGAA</sequence>
<keyword evidence="5 8" id="KW-0547">Nucleotide-binding</keyword>
<name>A0A6N8EAX5_9GAMM</name>
<dbReference type="SUPFAM" id="SSF82829">
    <property type="entry name" value="MesJ substrate recognition domain-like"/>
    <property type="match status" value="1"/>
</dbReference>
<dbReference type="SUPFAM" id="SSF52402">
    <property type="entry name" value="Adenine nucleotide alpha hydrolases-like"/>
    <property type="match status" value="1"/>
</dbReference>
<keyword evidence="4 8" id="KW-0819">tRNA processing</keyword>
<dbReference type="GO" id="GO:0005737">
    <property type="term" value="C:cytoplasm"/>
    <property type="evidence" value="ECO:0007669"/>
    <property type="project" value="UniProtKB-SubCell"/>
</dbReference>
<dbReference type="GO" id="GO:0032267">
    <property type="term" value="F:tRNA(Ile)-lysidine synthase activity"/>
    <property type="evidence" value="ECO:0007669"/>
    <property type="project" value="UniProtKB-EC"/>
</dbReference>
<dbReference type="InterPro" id="IPR011063">
    <property type="entry name" value="TilS/TtcA_N"/>
</dbReference>
<evidence type="ECO:0000256" key="3">
    <source>
        <dbReference type="ARBA" id="ARBA00022598"/>
    </source>
</evidence>
<comment type="caution">
    <text evidence="10">The sequence shown here is derived from an EMBL/GenBank/DDBJ whole genome shotgun (WGS) entry which is preliminary data.</text>
</comment>
<gene>
    <name evidence="8 10" type="primary">tilS</name>
    <name evidence="10" type="ORF">GJ668_06225</name>
</gene>
<protein>
    <recommendedName>
        <fullName evidence="8">tRNA(Ile)-lysidine synthase</fullName>
        <ecNumber evidence="8">6.3.4.19</ecNumber>
    </recommendedName>
    <alternativeName>
        <fullName evidence="8">tRNA(Ile)-2-lysyl-cytidine synthase</fullName>
    </alternativeName>
    <alternativeName>
        <fullName evidence="8">tRNA(Ile)-lysidine synthetase</fullName>
    </alternativeName>
</protein>
<dbReference type="InterPro" id="IPR014729">
    <property type="entry name" value="Rossmann-like_a/b/a_fold"/>
</dbReference>
<dbReference type="EC" id="6.3.4.19" evidence="8"/>
<evidence type="ECO:0000256" key="8">
    <source>
        <dbReference type="HAMAP-Rule" id="MF_01161"/>
    </source>
</evidence>
<dbReference type="InterPro" id="IPR012094">
    <property type="entry name" value="tRNA_Ile_lys_synt"/>
</dbReference>
<comment type="subcellular location">
    <subcellularLocation>
        <location evidence="1 8">Cytoplasm</location>
    </subcellularLocation>
</comment>
<dbReference type="Gene3D" id="1.20.59.20">
    <property type="match status" value="1"/>
</dbReference>
<evidence type="ECO:0000259" key="9">
    <source>
        <dbReference type="SMART" id="SM00977"/>
    </source>
</evidence>